<comment type="subcellular location">
    <subcellularLocation>
        <location evidence="1">Membrane</location>
        <topology evidence="1">Multi-pass membrane protein</topology>
    </subcellularLocation>
</comment>
<evidence type="ECO:0000256" key="4">
    <source>
        <dbReference type="ARBA" id="ARBA00023136"/>
    </source>
</evidence>
<dbReference type="InterPro" id="IPR051533">
    <property type="entry name" value="WaaL-like"/>
</dbReference>
<accession>A0A1F7HES7</accession>
<feature type="transmembrane region" description="Helical" evidence="5">
    <location>
        <begin position="107"/>
        <end position="125"/>
    </location>
</feature>
<feature type="transmembrane region" description="Helical" evidence="5">
    <location>
        <begin position="201"/>
        <end position="225"/>
    </location>
</feature>
<dbReference type="PANTHER" id="PTHR37422:SF13">
    <property type="entry name" value="LIPOPOLYSACCHARIDE BIOSYNTHESIS PROTEIN PA4999-RELATED"/>
    <property type="match status" value="1"/>
</dbReference>
<keyword evidence="4 5" id="KW-0472">Membrane</keyword>
<organism evidence="7 8">
    <name type="scientific">Candidatus Roizmanbacteria bacterium RIFCSPHIGHO2_02_FULL_43_11</name>
    <dbReference type="NCBI Taxonomy" id="1802043"/>
    <lineage>
        <taxon>Bacteria</taxon>
        <taxon>Candidatus Roizmaniibacteriota</taxon>
    </lineage>
</organism>
<feature type="transmembrane region" description="Helical" evidence="5">
    <location>
        <begin position="296"/>
        <end position="317"/>
    </location>
</feature>
<keyword evidence="3 5" id="KW-1133">Transmembrane helix</keyword>
<dbReference type="AlphaFoldDB" id="A0A1F7HES7"/>
<evidence type="ECO:0000313" key="8">
    <source>
        <dbReference type="Proteomes" id="UP000178098"/>
    </source>
</evidence>
<dbReference type="Pfam" id="PF04932">
    <property type="entry name" value="Wzy_C"/>
    <property type="match status" value="1"/>
</dbReference>
<feature type="transmembrane region" description="Helical" evidence="5">
    <location>
        <begin position="173"/>
        <end position="195"/>
    </location>
</feature>
<evidence type="ECO:0000256" key="5">
    <source>
        <dbReference type="SAM" id="Phobius"/>
    </source>
</evidence>
<feature type="transmembrane region" description="Helical" evidence="5">
    <location>
        <begin position="337"/>
        <end position="363"/>
    </location>
</feature>
<dbReference type="GO" id="GO:0016020">
    <property type="term" value="C:membrane"/>
    <property type="evidence" value="ECO:0007669"/>
    <property type="project" value="UniProtKB-SubCell"/>
</dbReference>
<gene>
    <name evidence="7" type="ORF">A3D08_02875</name>
</gene>
<reference evidence="7 8" key="1">
    <citation type="journal article" date="2016" name="Nat. Commun.">
        <title>Thousands of microbial genomes shed light on interconnected biogeochemical processes in an aquifer system.</title>
        <authorList>
            <person name="Anantharaman K."/>
            <person name="Brown C.T."/>
            <person name="Hug L.A."/>
            <person name="Sharon I."/>
            <person name="Castelle C.J."/>
            <person name="Probst A.J."/>
            <person name="Thomas B.C."/>
            <person name="Singh A."/>
            <person name="Wilkins M.J."/>
            <person name="Karaoz U."/>
            <person name="Brodie E.L."/>
            <person name="Williams K.H."/>
            <person name="Hubbard S.S."/>
            <person name="Banfield J.F."/>
        </authorList>
    </citation>
    <scope>NUCLEOTIDE SEQUENCE [LARGE SCALE GENOMIC DNA]</scope>
</reference>
<name>A0A1F7HES7_9BACT</name>
<feature type="transmembrane region" description="Helical" evidence="5">
    <location>
        <begin position="53"/>
        <end position="74"/>
    </location>
</feature>
<evidence type="ECO:0000313" key="7">
    <source>
        <dbReference type="EMBL" id="OGK29769.1"/>
    </source>
</evidence>
<sequence length="373" mass="41538">MAACLVFPFGNLLRSPIGNGVALLALDVCVGAAFLTGLPFLWGRRKDLAKDTVFRWFAVFVCIAALALLFNASWLGLKQVFIASLYLIRFVVYASLLWIADRQLQKPLLYSGGAMIFLGLAQYVFFPDLRPWFGYGWDEHLYRLFGTLLDPNFTGAVFVLSLAFLVRAKASPAMIAVTLLAIFLTYSRSTYLMLLASMLTYALLIRSAKVGLLCVGIVILGLLLIPKNFKSEGVDLLRTASISQRAQEYQQALNVWTKHPLGVGFNAYQYAQEAQGFVKKKTVIEDHSGAGVPNSYLFVLVTTGIAGLLAYLGWIMAMMKRLFHAKEYVLFATTSGLLIHAFFENSLFYPFVLFMLFIGYAVLGHQSIQAKHR</sequence>
<feature type="domain" description="O-antigen ligase-related" evidence="6">
    <location>
        <begin position="174"/>
        <end position="312"/>
    </location>
</feature>
<evidence type="ECO:0000256" key="1">
    <source>
        <dbReference type="ARBA" id="ARBA00004141"/>
    </source>
</evidence>
<comment type="caution">
    <text evidence="7">The sequence shown here is derived from an EMBL/GenBank/DDBJ whole genome shotgun (WGS) entry which is preliminary data.</text>
</comment>
<dbReference type="EMBL" id="MFZT01000039">
    <property type="protein sequence ID" value="OGK29769.1"/>
    <property type="molecule type" value="Genomic_DNA"/>
</dbReference>
<protein>
    <recommendedName>
        <fullName evidence="6">O-antigen ligase-related domain-containing protein</fullName>
    </recommendedName>
</protein>
<evidence type="ECO:0000256" key="2">
    <source>
        <dbReference type="ARBA" id="ARBA00022692"/>
    </source>
</evidence>
<dbReference type="Proteomes" id="UP000178098">
    <property type="component" value="Unassembled WGS sequence"/>
</dbReference>
<feature type="transmembrane region" description="Helical" evidence="5">
    <location>
        <begin position="145"/>
        <end position="166"/>
    </location>
</feature>
<dbReference type="PANTHER" id="PTHR37422">
    <property type="entry name" value="TEICHURONIC ACID BIOSYNTHESIS PROTEIN TUAE"/>
    <property type="match status" value="1"/>
</dbReference>
<feature type="transmembrane region" description="Helical" evidence="5">
    <location>
        <begin position="20"/>
        <end position="41"/>
    </location>
</feature>
<evidence type="ECO:0000256" key="3">
    <source>
        <dbReference type="ARBA" id="ARBA00022989"/>
    </source>
</evidence>
<proteinExistence type="predicted"/>
<dbReference type="InterPro" id="IPR007016">
    <property type="entry name" value="O-antigen_ligase-rel_domated"/>
</dbReference>
<evidence type="ECO:0000259" key="6">
    <source>
        <dbReference type="Pfam" id="PF04932"/>
    </source>
</evidence>
<feature type="transmembrane region" description="Helical" evidence="5">
    <location>
        <begin position="80"/>
        <end position="100"/>
    </location>
</feature>
<keyword evidence="2 5" id="KW-0812">Transmembrane</keyword>